<comment type="caution">
    <text evidence="1">The sequence shown here is derived from an EMBL/GenBank/DDBJ whole genome shotgun (WGS) entry which is preliminary data.</text>
</comment>
<organism evidence="1 2">
    <name type="scientific">Naegleria lovaniensis</name>
    <name type="common">Amoeba</name>
    <dbReference type="NCBI Taxonomy" id="51637"/>
    <lineage>
        <taxon>Eukaryota</taxon>
        <taxon>Discoba</taxon>
        <taxon>Heterolobosea</taxon>
        <taxon>Tetramitia</taxon>
        <taxon>Eutetramitia</taxon>
        <taxon>Vahlkampfiidae</taxon>
        <taxon>Naegleria</taxon>
    </lineage>
</organism>
<protein>
    <submittedName>
        <fullName evidence="1">Uncharacterized protein</fullName>
    </submittedName>
</protein>
<reference evidence="1 2" key="1">
    <citation type="journal article" date="2018" name="BMC Genomics">
        <title>The genome of Naegleria lovaniensis, the basis for a comparative approach to unravel pathogenicity factors of the human pathogenic amoeba N. fowleri.</title>
        <authorList>
            <person name="Liechti N."/>
            <person name="Schurch N."/>
            <person name="Bruggmann R."/>
            <person name="Wittwer M."/>
        </authorList>
    </citation>
    <scope>NUCLEOTIDE SEQUENCE [LARGE SCALE GENOMIC DNA]</scope>
    <source>
        <strain evidence="1 2">ATCC 30569</strain>
    </source>
</reference>
<gene>
    <name evidence="1" type="ORF">C9374_008483</name>
</gene>
<name>A0AA88KG54_NAELO</name>
<evidence type="ECO:0000313" key="2">
    <source>
        <dbReference type="Proteomes" id="UP000816034"/>
    </source>
</evidence>
<dbReference type="EMBL" id="PYSW02000034">
    <property type="protein sequence ID" value="KAG2378340.1"/>
    <property type="molecule type" value="Genomic_DNA"/>
</dbReference>
<proteinExistence type="predicted"/>
<dbReference type="RefSeq" id="XP_044545602.1">
    <property type="nucleotide sequence ID" value="XM_044698564.1"/>
</dbReference>
<dbReference type="Proteomes" id="UP000816034">
    <property type="component" value="Unassembled WGS sequence"/>
</dbReference>
<evidence type="ECO:0000313" key="1">
    <source>
        <dbReference type="EMBL" id="KAG2378340.1"/>
    </source>
</evidence>
<sequence>MSTAEPIILEPNIDRNELERYAGFPCEISFIHQATKKASICSLNNSTIDFLFHDSGCSETAPFAGHYKMQNFVGCHTILAFNNHDIYRNYLNVDKANNEKASIGQEIENDEGLMIAIFQLFIQENFPVVWNQRKEYAQNYHTLLMNNNFVLSLLEEFKPTSGGLIDKSDVLAFLFAKLKALDIENEYFPKVQTVYANFLAQYSIQSVWRFAKLAFFDSNRFTQEDFKYARENDSPPWWLHTTSIFIVPRILDLIRSQDPFKQFYRVPESNDDCVLL</sequence>
<dbReference type="AlphaFoldDB" id="A0AA88KG54"/>
<accession>A0AA88KG54</accession>
<dbReference type="GeneID" id="68100937"/>
<keyword evidence="2" id="KW-1185">Reference proteome</keyword>